<name>A0ABV9PJS3_9FLAO</name>
<proteinExistence type="predicted"/>
<keyword evidence="2" id="KW-1185">Reference proteome</keyword>
<sequence>MPNYNLISQKFTGSYNEIPFLREVRKNDRKYNVSVDIMDTDYIETFFQTSDLSDVYAIYILNSDEAVLNLNFIYKNVFNGRTICIVKAEPSFFTSIRHNSRIEIERPLFFRSVGYENLNVEEILKDCLYQREIAVGNLKKAILRVDALKLLENEMISTVIRYHINLEEHYLEKVLQLKENVLDVHSDYIAKVEISL</sequence>
<dbReference type="RefSeq" id="WP_213260247.1">
    <property type="nucleotide sequence ID" value="NZ_JAGYWA010000016.1"/>
</dbReference>
<gene>
    <name evidence="1" type="ORF">ACFO5S_22610</name>
</gene>
<dbReference type="Proteomes" id="UP001595935">
    <property type="component" value="Unassembled WGS sequence"/>
</dbReference>
<organism evidence="1 2">
    <name type="scientific">Flavobacterium branchiicola</name>
    <dbReference type="NCBI Taxonomy" id="1114875"/>
    <lineage>
        <taxon>Bacteria</taxon>
        <taxon>Pseudomonadati</taxon>
        <taxon>Bacteroidota</taxon>
        <taxon>Flavobacteriia</taxon>
        <taxon>Flavobacteriales</taxon>
        <taxon>Flavobacteriaceae</taxon>
        <taxon>Flavobacterium</taxon>
    </lineage>
</organism>
<reference evidence="2" key="1">
    <citation type="journal article" date="2019" name="Int. J. Syst. Evol. Microbiol.">
        <title>The Global Catalogue of Microorganisms (GCM) 10K type strain sequencing project: providing services to taxonomists for standard genome sequencing and annotation.</title>
        <authorList>
            <consortium name="The Broad Institute Genomics Platform"/>
            <consortium name="The Broad Institute Genome Sequencing Center for Infectious Disease"/>
            <person name="Wu L."/>
            <person name="Ma J."/>
        </authorList>
    </citation>
    <scope>NUCLEOTIDE SEQUENCE [LARGE SCALE GENOMIC DNA]</scope>
    <source>
        <strain evidence="2">WYCCWR 13023</strain>
    </source>
</reference>
<accession>A0ABV9PJS3</accession>
<evidence type="ECO:0000313" key="1">
    <source>
        <dbReference type="EMBL" id="MFC4750263.1"/>
    </source>
</evidence>
<evidence type="ECO:0000313" key="2">
    <source>
        <dbReference type="Proteomes" id="UP001595935"/>
    </source>
</evidence>
<comment type="caution">
    <text evidence="1">The sequence shown here is derived from an EMBL/GenBank/DDBJ whole genome shotgun (WGS) entry which is preliminary data.</text>
</comment>
<protein>
    <submittedName>
        <fullName evidence="1">Uncharacterized protein</fullName>
    </submittedName>
</protein>
<dbReference type="EMBL" id="JBHSGV010000016">
    <property type="protein sequence ID" value="MFC4750263.1"/>
    <property type="molecule type" value="Genomic_DNA"/>
</dbReference>